<dbReference type="Proteomes" id="UP001314169">
    <property type="component" value="Chromosome 19"/>
</dbReference>
<evidence type="ECO:0008006" key="5">
    <source>
        <dbReference type="Google" id="ProtNLM"/>
    </source>
</evidence>
<sequence>MGARAAGRPRARAGLLLLPLLLALLAAGAQGARGRGGAEKTSYRRAAGPFWPSAASLLGEDNVRAAQKVLTRLTEKFVQGVDVFLEVLWKLWVEILDVLGLDGANMSQYLSPAAMAGSPARAVVFIGVLMLAYWFLSLALGLAVAALHLLFGRCFWAARVALFSLACVYVLHKHEGEPEAAALPLCFVVAAYFMTGPMGPCWRGPPGPPPGPGLEEKLEQLDAQVRLLNIRLSRVLEGLDGAAGGK</sequence>
<evidence type="ECO:0000256" key="1">
    <source>
        <dbReference type="SAM" id="Phobius"/>
    </source>
</evidence>
<dbReference type="InterPro" id="IPR033367">
    <property type="entry name" value="BRI3BP"/>
</dbReference>
<gene>
    <name evidence="3" type="ORF">MPIPNATIZW_LOCUS8249</name>
</gene>
<feature type="signal peptide" evidence="2">
    <location>
        <begin position="1"/>
        <end position="31"/>
    </location>
</feature>
<dbReference type="PANTHER" id="PTHR31253">
    <property type="entry name" value="BRI3-BINDING PROTEIN"/>
    <property type="match status" value="1"/>
</dbReference>
<keyword evidence="2" id="KW-0732">Signal</keyword>
<keyword evidence="1" id="KW-1133">Transmembrane helix</keyword>
<evidence type="ECO:0000256" key="2">
    <source>
        <dbReference type="SAM" id="SignalP"/>
    </source>
</evidence>
<keyword evidence="1" id="KW-0812">Transmembrane</keyword>
<keyword evidence="1" id="KW-0472">Membrane</keyword>
<keyword evidence="4" id="KW-1185">Reference proteome</keyword>
<dbReference type="PANTHER" id="PTHR31253:SF0">
    <property type="entry name" value="BRI3-BINDING PROTEIN"/>
    <property type="match status" value="1"/>
</dbReference>
<evidence type="ECO:0000313" key="4">
    <source>
        <dbReference type="Proteomes" id="UP001314169"/>
    </source>
</evidence>
<dbReference type="Pfam" id="PF14965">
    <property type="entry name" value="BRI3BP"/>
    <property type="match status" value="1"/>
</dbReference>
<reference evidence="3" key="1">
    <citation type="submission" date="2023-12" db="EMBL/GenBank/DDBJ databases">
        <authorList>
            <person name="Brown T."/>
        </authorList>
    </citation>
    <scope>NUCLEOTIDE SEQUENCE</scope>
</reference>
<accession>A0ABN9ZQS1</accession>
<proteinExistence type="predicted"/>
<organism evidence="3 4">
    <name type="scientific">Pipistrellus nathusii</name>
    <name type="common">Nathusius' pipistrelle</name>
    <dbReference type="NCBI Taxonomy" id="59473"/>
    <lineage>
        <taxon>Eukaryota</taxon>
        <taxon>Metazoa</taxon>
        <taxon>Chordata</taxon>
        <taxon>Craniata</taxon>
        <taxon>Vertebrata</taxon>
        <taxon>Euteleostomi</taxon>
        <taxon>Mammalia</taxon>
        <taxon>Eutheria</taxon>
        <taxon>Laurasiatheria</taxon>
        <taxon>Chiroptera</taxon>
        <taxon>Yangochiroptera</taxon>
        <taxon>Vespertilionidae</taxon>
        <taxon>Pipistrellus</taxon>
    </lineage>
</organism>
<feature type="chain" id="PRO_5046373771" description="BRI3 binding protein" evidence="2">
    <location>
        <begin position="32"/>
        <end position="246"/>
    </location>
</feature>
<feature type="transmembrane region" description="Helical" evidence="1">
    <location>
        <begin position="122"/>
        <end position="147"/>
    </location>
</feature>
<evidence type="ECO:0000313" key="3">
    <source>
        <dbReference type="EMBL" id="CAK6439943.1"/>
    </source>
</evidence>
<name>A0ABN9ZQS1_PIPNA</name>
<protein>
    <recommendedName>
        <fullName evidence="5">BRI3 binding protein</fullName>
    </recommendedName>
</protein>
<dbReference type="EMBL" id="OY882876">
    <property type="protein sequence ID" value="CAK6439943.1"/>
    <property type="molecule type" value="Genomic_DNA"/>
</dbReference>